<comment type="similarity">
    <text evidence="2">Belongs to the glycosyltransferase 2 family.</text>
</comment>
<organism evidence="7 8">
    <name type="scientific">Geodermatophilus aquaeductus</name>
    <dbReference type="NCBI Taxonomy" id="1564161"/>
    <lineage>
        <taxon>Bacteria</taxon>
        <taxon>Bacillati</taxon>
        <taxon>Actinomycetota</taxon>
        <taxon>Actinomycetes</taxon>
        <taxon>Geodermatophilales</taxon>
        <taxon>Geodermatophilaceae</taxon>
        <taxon>Geodermatophilus</taxon>
    </lineage>
</organism>
<dbReference type="Proteomes" id="UP000317484">
    <property type="component" value="Unassembled WGS sequence"/>
</dbReference>
<dbReference type="Pfam" id="PF17994">
    <property type="entry name" value="Glft2_N"/>
    <property type="match status" value="1"/>
</dbReference>
<evidence type="ECO:0000259" key="5">
    <source>
        <dbReference type="Pfam" id="PF17994"/>
    </source>
</evidence>
<feature type="domain" description="Galactofuranosyltransferase GlfT2 N-terminal" evidence="5">
    <location>
        <begin position="50"/>
        <end position="162"/>
    </location>
</feature>
<evidence type="ECO:0000256" key="4">
    <source>
        <dbReference type="ARBA" id="ARBA00022679"/>
    </source>
</evidence>
<dbReference type="GO" id="GO:0016757">
    <property type="term" value="F:glycosyltransferase activity"/>
    <property type="evidence" value="ECO:0007669"/>
    <property type="project" value="UniProtKB-KW"/>
</dbReference>
<evidence type="ECO:0000256" key="1">
    <source>
        <dbReference type="ARBA" id="ARBA00004776"/>
    </source>
</evidence>
<protein>
    <submittedName>
        <fullName evidence="7">Galactofuranosylgalactofuranosylrhamnosyl-N-acetylglucosaminyl-diphospho-decaprenol beta-1,5/1,6-galactofuranosyltransferase</fullName>
    </submittedName>
</protein>
<dbReference type="Pfam" id="PF13641">
    <property type="entry name" value="Glyco_tranf_2_3"/>
    <property type="match status" value="1"/>
</dbReference>
<dbReference type="SUPFAM" id="SSF53448">
    <property type="entry name" value="Nucleotide-diphospho-sugar transferases"/>
    <property type="match status" value="1"/>
</dbReference>
<dbReference type="Pfam" id="PF19320">
    <property type="entry name" value="GlfT2_domain3"/>
    <property type="match status" value="1"/>
</dbReference>
<dbReference type="AlphaFoldDB" id="A0A521FUI7"/>
<evidence type="ECO:0000313" key="8">
    <source>
        <dbReference type="Proteomes" id="UP000317484"/>
    </source>
</evidence>
<evidence type="ECO:0000313" key="7">
    <source>
        <dbReference type="EMBL" id="SMO99796.1"/>
    </source>
</evidence>
<feature type="domain" description="Galactofuranosyltransferase-2 C-terminal" evidence="6">
    <location>
        <begin position="451"/>
        <end position="624"/>
    </location>
</feature>
<dbReference type="InterPro" id="IPR040492">
    <property type="entry name" value="GlfT2_N"/>
</dbReference>
<name>A0A521FUI7_9ACTN</name>
<reference evidence="7 8" key="1">
    <citation type="submission" date="2017-05" db="EMBL/GenBank/DDBJ databases">
        <authorList>
            <person name="Varghese N."/>
            <person name="Submissions S."/>
        </authorList>
    </citation>
    <scope>NUCLEOTIDE SEQUENCE [LARGE SCALE GENOMIC DNA]</scope>
    <source>
        <strain evidence="7 8">DSM 46834</strain>
    </source>
</reference>
<dbReference type="Gene3D" id="3.90.550.60">
    <property type="match status" value="1"/>
</dbReference>
<keyword evidence="4 7" id="KW-0808">Transferase</keyword>
<sequence>MVSSTGERTARAGQGGREQTTHELLVQRTLFVGPTAEAPKDLYSVVMHGAVVRERGRLMLHGHACATTNTYFSRFPASYWQRWTSAPAVTVEFVVTGDGVVRIMASDAHGGPRTVVVNEVVNAHAETVRLPVRLDRFVDGGGLWLEMETDEGELTVERVRWSVGGFRSRPPTAVVICTHNRAQECLAILGTLVRDTEVFADLDSVYVVDQGSDTLDAHEEFQALRREMGATLHYVRQRNLGGAGGFTRGMYEAMRDHAPVGVNLLLMDDDIRLEPETVLRLRGLADRADRSVIVGAQMLNLLHPSRLHVGAETADLAILQAGKPVEGAMWNADLTNREDLTKREQHPRVDAVYNAWWTCLIPSEVVEAIGFPLPVFFQWDDIEFGLRAREHGFPTVTLAGAGAWHPDFAWKNWDDWSRYFSFRNALITSALHSDFDRRRIVGYLAGQLVDALVSMRYGLADLMLRAVQDFLRGPDVLADAGAEISAGVRKAWCGHPETRNHPASAVPGVPDTAMSMTAAAGTPSMMRAVLVKRLLRQLLRRPGGIAAVSSADAHWWHVSLFDTAVVTDPSQEGVRVRQLDLDRAGVLARRGGVLLGRLWRDGRAARDEWRRRLPELSSRETWERHIVSR</sequence>
<dbReference type="PANTHER" id="PTHR43179:SF12">
    <property type="entry name" value="GALACTOFURANOSYLTRANSFERASE GLFT2"/>
    <property type="match status" value="1"/>
</dbReference>
<gene>
    <name evidence="7" type="ORF">SAMN06273567_11921</name>
</gene>
<accession>A0A521FUI7</accession>
<keyword evidence="8" id="KW-1185">Reference proteome</keyword>
<dbReference type="InterPro" id="IPR045699">
    <property type="entry name" value="GlfT2_C"/>
</dbReference>
<dbReference type="InterPro" id="IPR029044">
    <property type="entry name" value="Nucleotide-diphossugar_trans"/>
</dbReference>
<proteinExistence type="inferred from homology"/>
<keyword evidence="3" id="KW-0328">Glycosyltransferase</keyword>
<dbReference type="EMBL" id="FXTJ01000019">
    <property type="protein sequence ID" value="SMO99796.1"/>
    <property type="molecule type" value="Genomic_DNA"/>
</dbReference>
<evidence type="ECO:0000259" key="6">
    <source>
        <dbReference type="Pfam" id="PF19320"/>
    </source>
</evidence>
<dbReference type="PANTHER" id="PTHR43179">
    <property type="entry name" value="RHAMNOSYLTRANSFERASE WBBL"/>
    <property type="match status" value="1"/>
</dbReference>
<evidence type="ECO:0000256" key="3">
    <source>
        <dbReference type="ARBA" id="ARBA00022676"/>
    </source>
</evidence>
<comment type="pathway">
    <text evidence="1">Cell wall biogenesis; cell wall polysaccharide biosynthesis.</text>
</comment>
<evidence type="ECO:0000256" key="2">
    <source>
        <dbReference type="ARBA" id="ARBA00006739"/>
    </source>
</evidence>